<dbReference type="Gene3D" id="3.15.10.30">
    <property type="entry name" value="Haemolymph juvenile hormone binding protein"/>
    <property type="match status" value="1"/>
</dbReference>
<dbReference type="Pfam" id="PF10374">
    <property type="entry name" value="EST1"/>
    <property type="match status" value="1"/>
</dbReference>
<keyword evidence="5" id="KW-0539">Nucleus</keyword>
<evidence type="ECO:0000313" key="10">
    <source>
        <dbReference type="EnsemblMetazoa" id="AALB000030-PA"/>
    </source>
</evidence>
<dbReference type="GO" id="GO:0005697">
    <property type="term" value="C:telomerase holoenzyme complex"/>
    <property type="evidence" value="ECO:0007669"/>
    <property type="project" value="TreeGrafter"/>
</dbReference>
<dbReference type="GO" id="GO:0042162">
    <property type="term" value="F:telomeric DNA binding"/>
    <property type="evidence" value="ECO:0007669"/>
    <property type="project" value="TreeGrafter"/>
</dbReference>
<feature type="compositionally biased region" description="Basic and acidic residues" evidence="6">
    <location>
        <begin position="849"/>
        <end position="858"/>
    </location>
</feature>
<dbReference type="GO" id="GO:0070034">
    <property type="term" value="F:telomerase RNA binding"/>
    <property type="evidence" value="ECO:0007669"/>
    <property type="project" value="TreeGrafter"/>
</dbReference>
<feature type="domain" description="Telomerase activating protein Est1-like N-terminal" evidence="8">
    <location>
        <begin position="66"/>
        <end position="195"/>
    </location>
</feature>
<proteinExistence type="predicted"/>
<dbReference type="InterPro" id="IPR019458">
    <property type="entry name" value="Est1-like_N"/>
</dbReference>
<dbReference type="PANTHER" id="PTHR15696:SF7">
    <property type="entry name" value="NONSENSE-MEDIATED MRNA DECAY FACTOR"/>
    <property type="match status" value="1"/>
</dbReference>
<evidence type="ECO:0000256" key="4">
    <source>
        <dbReference type="ARBA" id="ARBA00023161"/>
    </source>
</evidence>
<evidence type="ECO:0000259" key="8">
    <source>
        <dbReference type="Pfam" id="PF10374"/>
    </source>
</evidence>
<dbReference type="InterPro" id="IPR045153">
    <property type="entry name" value="Est1/Ebs1-like"/>
</dbReference>
<feature type="domain" description="DNA/RNA-binding" evidence="7">
    <location>
        <begin position="209"/>
        <end position="391"/>
    </location>
</feature>
<feature type="compositionally biased region" description="Basic residues" evidence="6">
    <location>
        <begin position="486"/>
        <end position="497"/>
    </location>
</feature>
<keyword evidence="11" id="KW-1185">Reference proteome</keyword>
<dbReference type="SUPFAM" id="SSF48452">
    <property type="entry name" value="TPR-like"/>
    <property type="match status" value="1"/>
</dbReference>
<feature type="compositionally biased region" description="Polar residues" evidence="6">
    <location>
        <begin position="436"/>
        <end position="455"/>
    </location>
</feature>
<dbReference type="Pfam" id="PF10373">
    <property type="entry name" value="EST1_DNA_bind"/>
    <property type="match status" value="1"/>
</dbReference>
<reference evidence="10" key="2">
    <citation type="submission" date="2022-08" db="UniProtKB">
        <authorList>
            <consortium name="EnsemblMetazoa"/>
        </authorList>
    </citation>
    <scope>IDENTIFICATION</scope>
    <source>
        <strain evidence="10">STECLA/ALBI9_A</strain>
    </source>
</reference>
<evidence type="ECO:0000259" key="7">
    <source>
        <dbReference type="Pfam" id="PF10373"/>
    </source>
</evidence>
<evidence type="ECO:0000259" key="9">
    <source>
        <dbReference type="Pfam" id="PF13638"/>
    </source>
</evidence>
<accession>A0A182F0Q7</accession>
<dbReference type="EnsemblMetazoa" id="AALB000030-RA">
    <property type="protein sequence ID" value="AALB000030-PA"/>
    <property type="gene ID" value="AALB000030"/>
</dbReference>
<dbReference type="Pfam" id="PF13638">
    <property type="entry name" value="PIN_4"/>
    <property type="match status" value="1"/>
</dbReference>
<keyword evidence="4" id="KW-0866">Nonsense-mediated mRNA decay</keyword>
<evidence type="ECO:0000256" key="1">
    <source>
        <dbReference type="ARBA" id="ARBA00004123"/>
    </source>
</evidence>
<dbReference type="SMART" id="SM00700">
    <property type="entry name" value="JHBP"/>
    <property type="match status" value="1"/>
</dbReference>
<dbReference type="Proteomes" id="UP000069272">
    <property type="component" value="Chromosome 2L"/>
</dbReference>
<dbReference type="FunFam" id="3.40.50.1010:FF:000033">
    <property type="entry name" value="Blast:Protein SMG5"/>
    <property type="match status" value="1"/>
</dbReference>
<dbReference type="PANTHER" id="PTHR15696">
    <property type="entry name" value="SMG-7 SUPPRESSOR WITH MORPHOLOGICAL EFFECT ON GENITALIA PROTEIN 7"/>
    <property type="match status" value="1"/>
</dbReference>
<evidence type="ECO:0000256" key="2">
    <source>
        <dbReference type="ARBA" id="ARBA00004496"/>
    </source>
</evidence>
<dbReference type="InterPro" id="IPR018834">
    <property type="entry name" value="DNA/RNA-bd_Est1-type"/>
</dbReference>
<keyword evidence="3" id="KW-0963">Cytoplasm</keyword>
<evidence type="ECO:0008006" key="12">
    <source>
        <dbReference type="Google" id="ProtNLM"/>
    </source>
</evidence>
<dbReference type="VEuPathDB" id="VectorBase:AALB000030"/>
<dbReference type="Gene3D" id="1.25.40.10">
    <property type="entry name" value="Tetratricopeptide repeat domain"/>
    <property type="match status" value="1"/>
</dbReference>
<dbReference type="VEuPathDB" id="VectorBase:AALB20_028834"/>
<dbReference type="VEuPathDB" id="VectorBase:AALB20_029758"/>
<evidence type="ECO:0000256" key="6">
    <source>
        <dbReference type="SAM" id="MobiDB-lite"/>
    </source>
</evidence>
<protein>
    <recommendedName>
        <fullName evidence="12">PIN domain-containing protein</fullName>
    </recommendedName>
</protein>
<feature type="compositionally biased region" description="Acidic residues" evidence="6">
    <location>
        <begin position="538"/>
        <end position="562"/>
    </location>
</feature>
<dbReference type="InterPro" id="IPR010562">
    <property type="entry name" value="Haemolymph_juvenile_hormone-bd"/>
</dbReference>
<feature type="region of interest" description="Disordered" evidence="6">
    <location>
        <begin position="794"/>
        <end position="899"/>
    </location>
</feature>
<dbReference type="CDD" id="cd09884">
    <property type="entry name" value="PIN_Smg5-like"/>
    <property type="match status" value="1"/>
</dbReference>
<feature type="domain" description="PIN" evidence="9">
    <location>
        <begin position="949"/>
        <end position="1021"/>
    </location>
</feature>
<dbReference type="InterPro" id="IPR011990">
    <property type="entry name" value="TPR-like_helical_dom_sf"/>
</dbReference>
<organism evidence="10 11">
    <name type="scientific">Anopheles albimanus</name>
    <name type="common">New world malaria mosquito</name>
    <dbReference type="NCBI Taxonomy" id="7167"/>
    <lineage>
        <taxon>Eukaryota</taxon>
        <taxon>Metazoa</taxon>
        <taxon>Ecdysozoa</taxon>
        <taxon>Arthropoda</taxon>
        <taxon>Hexapoda</taxon>
        <taxon>Insecta</taxon>
        <taxon>Pterygota</taxon>
        <taxon>Neoptera</taxon>
        <taxon>Endopterygota</taxon>
        <taxon>Diptera</taxon>
        <taxon>Nematocera</taxon>
        <taxon>Culicoidea</taxon>
        <taxon>Culicidae</taxon>
        <taxon>Anophelinae</taxon>
        <taxon>Anopheles</taxon>
    </lineage>
</organism>
<feature type="compositionally biased region" description="Basic and acidic residues" evidence="6">
    <location>
        <begin position="509"/>
        <end position="532"/>
    </location>
</feature>
<evidence type="ECO:0000256" key="5">
    <source>
        <dbReference type="ARBA" id="ARBA00023242"/>
    </source>
</evidence>
<name>A0A182F0Q7_ANOAL</name>
<evidence type="ECO:0000313" key="11">
    <source>
        <dbReference type="Proteomes" id="UP000069272"/>
    </source>
</evidence>
<feature type="region of interest" description="Disordered" evidence="6">
    <location>
        <begin position="429"/>
        <end position="618"/>
    </location>
</feature>
<evidence type="ECO:0000256" key="3">
    <source>
        <dbReference type="ARBA" id="ARBA00022490"/>
    </source>
</evidence>
<sequence>MEYSSNDVKQLFRSVYTLVKGQDERKAELTANEILEPSFQLSHRLLISQCIQLIFEDFETVGVKSREILWRKGYYEVISVLKRQKGNIDGAVLQQAADQLIREGSNYFKAIVLRFAELFHLETLKYLVDFALLDDYDDVALRQEASCYSLLQLRNEAHATSPQELYTKQEISYALETIHSLLISLGDLHRYRLEFGLGQRAELRAQTRSYYLEAFKLNPKIGMPHNQLGMLVTGQNNNLDAVYHYLYSMCCVIPFECSEANVNNIFQKNIRQLESAAASTDGGLADEDRAVKQFIATFLLVVDVFFYDKNVTDFTALCHSVLIDFKKVLSIRELLGDFLMTEDMIFKVVSILFFCMHRIRMCNSDKIYSLNAFLVALCSELLEYCTISVEKCIVEKVRDDNRFHELYLERYQQNDEKVLRTRAMAKHGMYSKDQKSSSGVEEGTGSQDSRGTNSKECMDGDSKGRAQRVHSAKKTSATNGGSIGRSKQKQTRRRRRAFSNESYSEDEEVGLHVDGDRDDDYSHHDYDSEHDFSSGSEASEDDDNVEDDEDDEEDEEEEEDVQDIMSLSSYGSYDSARDEEHQVGQVQNGKQHAKKKQFTEQQQDGEGDGDGNGRTRAVQDGEHLKFKKRYQKTNPNIVLEFANTDRTIRSLKILFDWLHCNMDVLFNCYQSNPEFVEKIMKLLNYFNIDIFCNRIYFCRDLITVPGLREDLHSIFVARRTIPLREDIAMKRFPLFEPTQEGLLWETSYKYGMSAEDESLLRLMKMVDFGFAVLKTNKFDYCFDSKTREFSLRSARGRQTRVTAQKNKKKKHQALKREWNGAKQHPKPHSKQQQHGFSRDRQRHEKRRPRTDVHGERQPRILQNDDDDPGDIFVFPSECRRSRMRNDSQQASKRTANYGGGLGDELLEKPAKKDISTMMGKLWLEDQVKQLEAKVNRKGGDVLLTPYLMVDAKCLADYTSIVKNLVKMKKFIVLIPNAVLNELDKLKKFNEGARSAIKWLEIELTKGNRFLRIQKPNESLPMPLVKIPKKLDREGALFTQIVQFCNHIVTTQGDDDGFEIITYLSGDSLANKKLGNGSSYVGILEAIPVKFEQICNSLRIQRKMKAMLLVCGVALWAGVAFAAPPTTSQIKDPEVELPTFMEICYRDSPDLSKCIQRSIQRMLPEMHTGIESLGFPSLDPYESKSTYIDYKRNQMSASLHVKNAKTYGISKAQILGTRATVTDKTFNLAVDVRFPQIFMEGYFKGEGRFNSIKLASKGYFNNTMTDVTTTWQMSGEVKQRNGEDYVEIDSFDMSPEVADMKVFATGLFPDAELNQIALEFVNQYWPMFYKELLPNSRQVWEPEMVALVNKIFQRIPYRRLLPKRE</sequence>
<dbReference type="Pfam" id="PF06585">
    <property type="entry name" value="JHBP"/>
    <property type="match status" value="1"/>
</dbReference>
<comment type="subcellular location">
    <subcellularLocation>
        <location evidence="2">Cytoplasm</location>
    </subcellularLocation>
    <subcellularLocation>
        <location evidence="1">Nucleus</location>
    </subcellularLocation>
</comment>
<dbReference type="InterPro" id="IPR002716">
    <property type="entry name" value="PIN_dom"/>
</dbReference>
<dbReference type="GO" id="GO:0005737">
    <property type="term" value="C:cytoplasm"/>
    <property type="evidence" value="ECO:0007669"/>
    <property type="project" value="UniProtKB-SubCell"/>
</dbReference>
<reference evidence="10 11" key="1">
    <citation type="journal article" date="2017" name="G3 (Bethesda)">
        <title>The Physical Genome Mapping of Anopheles albimanus Corrected Scaffold Misassemblies and Identified Interarm Rearrangements in Genus Anopheles.</title>
        <authorList>
            <person name="Artemov G.N."/>
            <person name="Peery A.N."/>
            <person name="Jiang X."/>
            <person name="Tu Z."/>
            <person name="Stegniy V.N."/>
            <person name="Sharakhova M.V."/>
            <person name="Sharakhov I.V."/>
        </authorList>
    </citation>
    <scope>NUCLEOTIDE SEQUENCE [LARGE SCALE GENOMIC DNA]</scope>
    <source>
        <strain evidence="10 11">ALBI9_A</strain>
    </source>
</reference>
<dbReference type="InterPro" id="IPR038606">
    <property type="entry name" value="To_sf"/>
</dbReference>
<dbReference type="Gene3D" id="3.40.50.1010">
    <property type="entry name" value="5'-nuclease"/>
    <property type="match status" value="1"/>
</dbReference>
<dbReference type="GO" id="GO:0000184">
    <property type="term" value="P:nuclear-transcribed mRNA catabolic process, nonsense-mediated decay"/>
    <property type="evidence" value="ECO:0007669"/>
    <property type="project" value="UniProtKB-KW"/>
</dbReference>
<dbReference type="STRING" id="7167.A0A182F0Q7"/>